<dbReference type="Pfam" id="PF00929">
    <property type="entry name" value="RNase_T"/>
    <property type="match status" value="1"/>
</dbReference>
<dbReference type="Proteomes" id="UP000306628">
    <property type="component" value="Unassembled WGS sequence"/>
</dbReference>
<evidence type="ECO:0000313" key="2">
    <source>
        <dbReference type="EMBL" id="TMR37899.1"/>
    </source>
</evidence>
<keyword evidence="2" id="KW-0378">Hydrolase</keyword>
<keyword evidence="3" id="KW-1185">Reference proteome</keyword>
<dbReference type="SUPFAM" id="SSF53098">
    <property type="entry name" value="Ribonuclease H-like"/>
    <property type="match status" value="1"/>
</dbReference>
<sequence length="240" mass="26592">MRLPPDVPVTELFVTHTGITAAMLARAAPAAQVMARLEARLNAPPYRLVAHSAHTEATLIGGQRRHCPTLAAIPLICTVKLARALLPELRSHKLDLVARRLGLALPADRHRAMPDVELTSKVFTRLTVDGVRTGRWRTLLELQRVGGINPKPRFRRAGRAGEDVRVQPVRARAAHDLLAEPVPRRRRPPRRRAGRCDHRALRLLRRLQEEAHHRHRHRPGLGLGRAGLGARQAGAALCPG</sequence>
<evidence type="ECO:0000313" key="3">
    <source>
        <dbReference type="Proteomes" id="UP000306628"/>
    </source>
</evidence>
<dbReference type="InterPro" id="IPR013520">
    <property type="entry name" value="Ribonucl_H"/>
</dbReference>
<organism evidence="2 3">
    <name type="scientific">Nonomuraea zeae</name>
    <dbReference type="NCBI Taxonomy" id="1642303"/>
    <lineage>
        <taxon>Bacteria</taxon>
        <taxon>Bacillati</taxon>
        <taxon>Actinomycetota</taxon>
        <taxon>Actinomycetes</taxon>
        <taxon>Streptosporangiales</taxon>
        <taxon>Streptosporangiaceae</taxon>
        <taxon>Nonomuraea</taxon>
    </lineage>
</organism>
<keyword evidence="2" id="KW-0269">Exonuclease</keyword>
<gene>
    <name evidence="2" type="ORF">ETD85_06650</name>
</gene>
<reference evidence="2 3" key="1">
    <citation type="submission" date="2019-05" db="EMBL/GenBank/DDBJ databases">
        <title>Draft genome sequence of Nonomuraea zeae DSM 100528.</title>
        <authorList>
            <person name="Saricaoglu S."/>
            <person name="Isik K."/>
        </authorList>
    </citation>
    <scope>NUCLEOTIDE SEQUENCE [LARGE SCALE GENOMIC DNA]</scope>
    <source>
        <strain evidence="2 3">DSM 100528</strain>
    </source>
</reference>
<dbReference type="AlphaFoldDB" id="A0A5S4GYL7"/>
<feature type="domain" description="Exonuclease" evidence="1">
    <location>
        <begin position="5"/>
        <end position="123"/>
    </location>
</feature>
<evidence type="ECO:0000259" key="1">
    <source>
        <dbReference type="Pfam" id="PF00929"/>
    </source>
</evidence>
<keyword evidence="2" id="KW-0540">Nuclease</keyword>
<accession>A0A5S4GYL7</accession>
<protein>
    <submittedName>
        <fullName evidence="2">3'-5' exonuclease</fullName>
    </submittedName>
</protein>
<dbReference type="OrthoDB" id="3389437at2"/>
<dbReference type="GO" id="GO:0004527">
    <property type="term" value="F:exonuclease activity"/>
    <property type="evidence" value="ECO:0007669"/>
    <property type="project" value="UniProtKB-KW"/>
</dbReference>
<dbReference type="Gene3D" id="3.30.420.10">
    <property type="entry name" value="Ribonuclease H-like superfamily/Ribonuclease H"/>
    <property type="match status" value="1"/>
</dbReference>
<dbReference type="CDD" id="cd06127">
    <property type="entry name" value="DEDDh"/>
    <property type="match status" value="1"/>
</dbReference>
<comment type="caution">
    <text evidence="2">The sequence shown here is derived from an EMBL/GenBank/DDBJ whole genome shotgun (WGS) entry which is preliminary data.</text>
</comment>
<dbReference type="InterPro" id="IPR036397">
    <property type="entry name" value="RNaseH_sf"/>
</dbReference>
<proteinExistence type="predicted"/>
<name>A0A5S4GYL7_9ACTN</name>
<dbReference type="GO" id="GO:0003676">
    <property type="term" value="F:nucleic acid binding"/>
    <property type="evidence" value="ECO:0007669"/>
    <property type="project" value="InterPro"/>
</dbReference>
<dbReference type="EMBL" id="VCKX01000013">
    <property type="protein sequence ID" value="TMR37899.1"/>
    <property type="molecule type" value="Genomic_DNA"/>
</dbReference>
<dbReference type="InterPro" id="IPR012337">
    <property type="entry name" value="RNaseH-like_sf"/>
</dbReference>